<keyword evidence="6" id="KW-0175">Coiled coil</keyword>
<keyword evidence="4" id="KW-0378">Hydrolase</keyword>
<comment type="cofactor">
    <cofactor evidence="1">
        <name>a divalent metal cation</name>
        <dbReference type="ChEBI" id="CHEBI:60240"/>
    </cofactor>
</comment>
<evidence type="ECO:0000313" key="9">
    <source>
        <dbReference type="EMBL" id="SHE82622.1"/>
    </source>
</evidence>
<dbReference type="InterPro" id="IPR013527">
    <property type="entry name" value="YicC-like_N"/>
</dbReference>
<dbReference type="STRING" id="1123243.SAMN02745190_01290"/>
<name>A0A1M4WNS9_9FIRM</name>
<keyword evidence="10" id="KW-1185">Reference proteome</keyword>
<evidence type="ECO:0000256" key="2">
    <source>
        <dbReference type="ARBA" id="ARBA00022722"/>
    </source>
</evidence>
<dbReference type="InterPro" id="IPR013551">
    <property type="entry name" value="YicC-like_C"/>
</dbReference>
<proteinExistence type="inferred from homology"/>
<dbReference type="PANTHER" id="PTHR30636">
    <property type="entry name" value="UPF0701 PROTEIN YICC"/>
    <property type="match status" value="1"/>
</dbReference>
<dbReference type="AlphaFoldDB" id="A0A1M4WNS9"/>
<organism evidence="9 10">
    <name type="scientific">Schwartzia succinivorans DSM 10502</name>
    <dbReference type="NCBI Taxonomy" id="1123243"/>
    <lineage>
        <taxon>Bacteria</taxon>
        <taxon>Bacillati</taxon>
        <taxon>Bacillota</taxon>
        <taxon>Negativicutes</taxon>
        <taxon>Selenomonadales</taxon>
        <taxon>Selenomonadaceae</taxon>
        <taxon>Schwartzia</taxon>
    </lineage>
</organism>
<gene>
    <name evidence="9" type="ORF">SAMN02745190_01290</name>
</gene>
<evidence type="ECO:0000256" key="1">
    <source>
        <dbReference type="ARBA" id="ARBA00001968"/>
    </source>
</evidence>
<evidence type="ECO:0000313" key="10">
    <source>
        <dbReference type="Proteomes" id="UP000184404"/>
    </source>
</evidence>
<dbReference type="RefSeq" id="WP_072935346.1">
    <property type="nucleotide sequence ID" value="NZ_FQUG01000004.1"/>
</dbReference>
<evidence type="ECO:0000256" key="6">
    <source>
        <dbReference type="SAM" id="Coils"/>
    </source>
</evidence>
<accession>A0A1M4WNS9</accession>
<keyword evidence="3" id="KW-0255">Endonuclease</keyword>
<evidence type="ECO:0000256" key="5">
    <source>
        <dbReference type="ARBA" id="ARBA00035648"/>
    </source>
</evidence>
<evidence type="ECO:0000259" key="8">
    <source>
        <dbReference type="Pfam" id="PF08340"/>
    </source>
</evidence>
<dbReference type="EMBL" id="FQUG01000004">
    <property type="protein sequence ID" value="SHE82622.1"/>
    <property type="molecule type" value="Genomic_DNA"/>
</dbReference>
<dbReference type="GO" id="GO:0016787">
    <property type="term" value="F:hydrolase activity"/>
    <property type="evidence" value="ECO:0007669"/>
    <property type="project" value="UniProtKB-KW"/>
</dbReference>
<dbReference type="InterPro" id="IPR005229">
    <property type="entry name" value="YicC/YloC-like"/>
</dbReference>
<feature type="domain" description="Endoribonuclease YicC-like C-terminal" evidence="8">
    <location>
        <begin position="175"/>
        <end position="292"/>
    </location>
</feature>
<protein>
    <submittedName>
        <fullName evidence="9">TIGR00255 family protein</fullName>
    </submittedName>
</protein>
<keyword evidence="2" id="KW-0540">Nuclease</keyword>
<dbReference type="Pfam" id="PF08340">
    <property type="entry name" value="YicC-like_C"/>
    <property type="match status" value="1"/>
</dbReference>
<evidence type="ECO:0000259" key="7">
    <source>
        <dbReference type="Pfam" id="PF03755"/>
    </source>
</evidence>
<reference evidence="9 10" key="1">
    <citation type="submission" date="2016-11" db="EMBL/GenBank/DDBJ databases">
        <authorList>
            <person name="Jaros S."/>
            <person name="Januszkiewicz K."/>
            <person name="Wedrychowicz H."/>
        </authorList>
    </citation>
    <scope>NUCLEOTIDE SEQUENCE [LARGE SCALE GENOMIC DNA]</scope>
    <source>
        <strain evidence="9 10">DSM 10502</strain>
    </source>
</reference>
<feature type="domain" description="Endoribonuclease YicC-like N-terminal" evidence="7">
    <location>
        <begin position="2"/>
        <end position="157"/>
    </location>
</feature>
<comment type="similarity">
    <text evidence="5">Belongs to the YicC/YloC family.</text>
</comment>
<dbReference type="GO" id="GO:0004521">
    <property type="term" value="F:RNA endonuclease activity"/>
    <property type="evidence" value="ECO:0007669"/>
    <property type="project" value="InterPro"/>
</dbReference>
<dbReference type="Proteomes" id="UP000184404">
    <property type="component" value="Unassembled WGS sequence"/>
</dbReference>
<dbReference type="PANTHER" id="PTHR30636:SF3">
    <property type="entry name" value="UPF0701 PROTEIN YICC"/>
    <property type="match status" value="1"/>
</dbReference>
<dbReference type="Pfam" id="PF03755">
    <property type="entry name" value="YicC-like_N"/>
    <property type="match status" value="1"/>
</dbReference>
<evidence type="ECO:0000256" key="3">
    <source>
        <dbReference type="ARBA" id="ARBA00022759"/>
    </source>
</evidence>
<dbReference type="NCBIfam" id="TIGR00255">
    <property type="entry name" value="YicC/YloC family endoribonuclease"/>
    <property type="match status" value="1"/>
</dbReference>
<sequence length="292" mass="33291">MLKSMTGFGAGAAEDDSYRVLIEVKSVNQRYLEIGFHMPHKIDAFAEGMKKKIKEYVSRGKLDVNVSLTEKKDKTQSVRVDKNLAIAYHKALNELSDLLHLPRPDDITQVAAFPDIIKVEDNEESFEGLEAVLAEAMDGALRNLTHMREEEGANLKQDFIDRLERMENMVEKIAGLAPQIVAAYRERLQKTLGELLSAEEIDQNRIIQETAIYSDRVNFTEEMVRLKSHFAQFRKILESDEPVGRKLDFLIQEMNREINTTASKANNAEAAQIVVDVKSEIEKLREQIQNLE</sequence>
<feature type="coiled-coil region" evidence="6">
    <location>
        <begin position="251"/>
        <end position="287"/>
    </location>
</feature>
<evidence type="ECO:0000256" key="4">
    <source>
        <dbReference type="ARBA" id="ARBA00022801"/>
    </source>
</evidence>